<dbReference type="InterPro" id="IPR042214">
    <property type="entry name" value="TruD_catalytic"/>
</dbReference>
<evidence type="ECO:0000256" key="4">
    <source>
        <dbReference type="SAM" id="MobiDB-lite"/>
    </source>
</evidence>
<feature type="region of interest" description="Disordered" evidence="4">
    <location>
        <begin position="1657"/>
        <end position="1686"/>
    </location>
</feature>
<keyword evidence="2" id="KW-0819">tRNA processing</keyword>
<name>A0A504XJN0_LEIDO</name>
<dbReference type="Pfam" id="PF14655">
    <property type="entry name" value="RAB3GAP2_N"/>
    <property type="match status" value="1"/>
</dbReference>
<dbReference type="CDD" id="cd02576">
    <property type="entry name" value="PseudoU_synth_ScPUS7"/>
    <property type="match status" value="1"/>
</dbReference>
<evidence type="ECO:0000256" key="1">
    <source>
        <dbReference type="ARBA" id="ARBA00007953"/>
    </source>
</evidence>
<keyword evidence="3" id="KW-0413">Isomerase</keyword>
<feature type="domain" description="TRUD" evidence="5">
    <location>
        <begin position="2122"/>
        <end position="2359"/>
    </location>
</feature>
<dbReference type="InterPro" id="IPR011760">
    <property type="entry name" value="PsdUridine_synth_TruD_insert"/>
</dbReference>
<dbReference type="VEuPathDB" id="TriTrypDB:LdCL_360067400"/>
<feature type="region of interest" description="Disordered" evidence="4">
    <location>
        <begin position="203"/>
        <end position="228"/>
    </location>
</feature>
<dbReference type="VEuPathDB" id="TriTrypDB:LdCL_360067500"/>
<dbReference type="GO" id="GO:0008033">
    <property type="term" value="P:tRNA processing"/>
    <property type="evidence" value="ECO:0007669"/>
    <property type="project" value="UniProtKB-KW"/>
</dbReference>
<sequence length="2452" mass="262881">MAAKTALELNSVGRVPPREGGLSSRVAPSVVEVLPGLYLIATIVRAKNRCLLELLQPTATSSDVVSRSSASTHNDVLQRRLSESLESSARHASAVNVPATLMSAFRVPRVIQLVAEDEGIIETVALVREPLGLAFSSAPEGEEGSAARTSAVDGASPTSMHHVHVHFFIGTSNGTVLVGNALRGTIVAVAQFQYHHRFDDERRGDRLTTTSTSRTGESRDDPAAGCPMNEKVTAVNQSVVKFVVRQRSDALLWNPSLPFSQLSAGAGSYRGSGRSAKASDTPPSPTADSRVVSVFVAHSGGKVVELSRAALDVFVRVSVNRLDGCRPHLILEWSPETSTTAFPVAGPASEFAAHVDCVSVLAPSPASYSTLESRTASTKSATAESTTFSICDVDIVREPFGGGSSPLLSPLEVQRGFSDVLLVGGTNPLFSSFRLQPPPSRFSASNTVAAVKHMVTGVARSLWSKAIGTSKTVEHPPHLKKVAALRTHTLLQADAKCTALQVDPTQQWAALAIEGGGRIYVADVQSGIVATVLKGCRAAQFTWWWTELAAGRPALLLVVYLPLRSAVEVYTTRTWQRLAARHVPKGSVLLRCCGAPCEAMRGTSDSHGQDRPAAACDGNGTAPLLMDPAGNVFRVGIQWVLDNPQASLARLRSTQPASLREGAEEACPARKTCSLSTSVLRGCQTPDDFLELALKLPLPCPRVQRVASAGGGCSVAGGDEVRGYVKELAVLCETVQRRFAPGYAEIAVTPIPSSAQDILGGAVTAVPRGVTAAQCLHYVQVYASLVENYQRFLTCKDVAATLYFDPHQWTSPLVTPDLWKATFCIAAHPAVAVFVKTMDAYVAATLAAHPAELHIYKKHVSTYLQQAMRGPPRASASAGSGSTCPAARELLTTRAAPCLADPSSFMPLPAFLRCFYVGSMHPTFLRGAIESAEDADGSVSILGPLSDLVFGVWGMDSFLAQLPALRQVGCADGDVAHITVTWVARQAGRDLAALLSTTTVGCLAATLLSFSDDHFAAALARAPIPFVSVNGDLAARAAVDSVTGLLWCCAVRVALRRRTSSFAQSELLLRRMRQLLQLWHSLSKCSSPLSAPESTDADPGRSGSPASEDALALHLRLSGVDPSCLPTAEAAGRTWDSGGRKVTATSVVACSEGDVMEVYLQRNGITATFLDGFAVPRADADADAARFFPSLSAFVSLLGETAHACEPDAVAVPSLAWIVGHQWDVERFRNAALRPIEQLWQQLTSTSAKDGTGGPLSSSSSAMYASCLILVTMSVLQHVLRPLTDLDFFFWETDAVPDGNFFPVDGTPSGLVLSGSRTTRDYLNSVQRLSSLLESMLLRVVAPLENAERALLIQQINLALAADDALLFPLVPNFLRVRLTIWMQVLAQTPRAPLRRTQRVRRLVELILFFSEVSSLTVGGVPLTQLQSHLSIPWRVLLGGPSRRMQLQLLPTVALTDRASLTACRASPVVTASRSTRRADSVLSPYAAEEEDTHSAPLNARAAATVLRRFLAAGGVLHAKQRGAAAITAAGPTPCLGLIAEDTRQALARLAQCLGLHESFPDIADVVLMDYEIKHLFPVATVEQEMLLLSSKAAAPQVAASILQSFLVLILQCMSARRNGYGQRGDRAAYDAASKQLRSMAQAASVELRTWLQEREEEMTVAATPESRTKRGAAGGRDSTSSALRGPCAVPAESVLAGPGWVTSAEHQEMGRLVSSVLSTGKGSAANKNLFHLLFTLSQWACEGRLYLPSAAQRVAHELPLIRSRGGCPTGTMNLDQLSQFLATVVRRHTAREESIGAKRRLVALYRGDANGDGARSLPVASLKTLYTDFEVRELPAFYGDGAPLVLELGGSASIKSADDSAPNGVIISSLKRSRDAQEDHGKTVVAPKVAEAGAPVPCSTVEEVIGPLISTEDLANLRTGLAGAAKSIPLPSVTDKEKRAALHKAIKTCLGGTHVSNTVDGVVTVFKANAADRREERRRSRANRPEPKYHHFTLYKENTDNNQALRMLAHHLKLSSRQLQFCGTKDKRAVTLQRVAVRETTVERLMTINSRAFGAHNVIKVCGFTEEKHGLRLGDALGNHFRIVLRMFPAAPSAAEGETSVCHALTAQDLHEVERVVQEVGVINYFGPQRFGTTSVLTSDVGVQFLQGRLREGLRLILESKARMVPEMQRVVELFDASDYVAALQAAPYYCYQERDILKHLSTNPNDYLGSLQALSRTMGMMYFHSVQSLVWNLLASSRLSDKGRAHAEVGDLVLESTYQERVAARDAQPTPNFDDSKLPAARRLTSEDDCARFGLEDVLLPIPGPDQDLVYPSSFGCTRDDYDAVLAALGIDFASKEALALMKVFHFHGTYRALGVRPKGFSLRAETVAGWRTPVLKSDWEKHCDAEGIVTPAVSSAGNAASVLEPTGPVQVVVATFSLPPGSYATSVLREFCIPTTENGQGKDSGTEDE</sequence>
<protein>
    <submittedName>
        <fullName evidence="6">tRNA pseudouridine synthase D (TruD) family protein</fullName>
    </submittedName>
</protein>
<dbReference type="GO" id="GO:0001522">
    <property type="term" value="P:pseudouridine synthesis"/>
    <property type="evidence" value="ECO:0007669"/>
    <property type="project" value="InterPro"/>
</dbReference>
<evidence type="ECO:0000256" key="2">
    <source>
        <dbReference type="ARBA" id="ARBA00022694"/>
    </source>
</evidence>
<dbReference type="InterPro" id="IPR001656">
    <property type="entry name" value="PsdUridine_synth_TruD"/>
</dbReference>
<dbReference type="VEuPathDB" id="TriTrypDB:LDHU3_36.7920"/>
<dbReference type="PROSITE" id="PS50984">
    <property type="entry name" value="TRUD"/>
    <property type="match status" value="1"/>
</dbReference>
<dbReference type="VEuPathDB" id="TriTrypDB:LdBPK_366000.1"/>
<dbReference type="InterPro" id="IPR020119">
    <property type="entry name" value="PsdUridine_synth_TruD_CS"/>
</dbReference>
<dbReference type="GO" id="GO:0009982">
    <property type="term" value="F:pseudouridine synthase activity"/>
    <property type="evidence" value="ECO:0007669"/>
    <property type="project" value="InterPro"/>
</dbReference>
<dbReference type="PANTHER" id="PTHR13326">
    <property type="entry name" value="TRNA PSEUDOURIDINE SYNTHASE D"/>
    <property type="match status" value="1"/>
</dbReference>
<evidence type="ECO:0000313" key="7">
    <source>
        <dbReference type="Proteomes" id="UP000318447"/>
    </source>
</evidence>
<dbReference type="Proteomes" id="UP000318447">
    <property type="component" value="Unassembled WGS sequence"/>
</dbReference>
<comment type="similarity">
    <text evidence="1">Belongs to the pseudouridine synthase TruD family.</text>
</comment>
<feature type="region of interest" description="Disordered" evidence="4">
    <location>
        <begin position="1085"/>
        <end position="1107"/>
    </location>
</feature>
<organism evidence="6 7">
    <name type="scientific">Leishmania donovani</name>
    <dbReference type="NCBI Taxonomy" id="5661"/>
    <lineage>
        <taxon>Eukaryota</taxon>
        <taxon>Discoba</taxon>
        <taxon>Euglenozoa</taxon>
        <taxon>Kinetoplastea</taxon>
        <taxon>Metakinetoplastina</taxon>
        <taxon>Trypanosomatida</taxon>
        <taxon>Trypanosomatidae</taxon>
        <taxon>Leishmaniinae</taxon>
        <taxon>Leishmania</taxon>
    </lineage>
</organism>
<dbReference type="PROSITE" id="PS01268">
    <property type="entry name" value="UPF0024"/>
    <property type="match status" value="1"/>
</dbReference>
<accession>A0A504XJN0</accession>
<dbReference type="PANTHER" id="PTHR13326:SF21">
    <property type="entry name" value="PSEUDOURIDYLATE SYNTHASE PUS7L"/>
    <property type="match status" value="1"/>
</dbReference>
<dbReference type="Gene3D" id="3.30.2350.20">
    <property type="entry name" value="TruD, catalytic domain"/>
    <property type="match status" value="2"/>
</dbReference>
<dbReference type="GO" id="GO:0003723">
    <property type="term" value="F:RNA binding"/>
    <property type="evidence" value="ECO:0007669"/>
    <property type="project" value="InterPro"/>
</dbReference>
<reference evidence="7" key="1">
    <citation type="submission" date="2019-02" db="EMBL/GenBank/DDBJ databases">
        <title>FDA dAtabase for Regulatory Grade micrObial Sequences (FDA-ARGOS): Supporting development and validation of Infectious Disease Dx tests.</title>
        <authorList>
            <person name="Duncan R."/>
            <person name="Fisher C."/>
            <person name="Tallon L."/>
            <person name="Sadzewicz L."/>
            <person name="Sengamalay N."/>
            <person name="Ott S."/>
            <person name="Godinez A."/>
            <person name="Nagaraj S."/>
            <person name="Vavikolanu K."/>
            <person name="Nadendla S."/>
            <person name="Aluvathingal J."/>
            <person name="Sichtig H."/>
        </authorList>
    </citation>
    <scope>NUCLEOTIDE SEQUENCE [LARGE SCALE GENOMIC DNA]</scope>
    <source>
        <strain evidence="7">FDAARGOS_361</strain>
    </source>
</reference>
<dbReference type="FunFam" id="3.30.2350.20:FF:000017">
    <property type="entry name" value="Putative pseudouridine synthase B0024.11"/>
    <property type="match status" value="1"/>
</dbReference>
<dbReference type="GO" id="GO:0005634">
    <property type="term" value="C:nucleus"/>
    <property type="evidence" value="ECO:0007669"/>
    <property type="project" value="TreeGrafter"/>
</dbReference>
<evidence type="ECO:0000259" key="5">
    <source>
        <dbReference type="PROSITE" id="PS50984"/>
    </source>
</evidence>
<dbReference type="InterPro" id="IPR032839">
    <property type="entry name" value="RAB3GAP_N"/>
</dbReference>
<gene>
    <name evidence="6" type="ORF">CGC21_15265</name>
</gene>
<dbReference type="VEuPathDB" id="TriTrypDB:LDHU3_36.7930"/>
<dbReference type="Pfam" id="PF01142">
    <property type="entry name" value="TruD"/>
    <property type="match status" value="1"/>
</dbReference>
<dbReference type="SUPFAM" id="SSF55120">
    <property type="entry name" value="Pseudouridine synthase"/>
    <property type="match status" value="1"/>
</dbReference>
<evidence type="ECO:0000256" key="3">
    <source>
        <dbReference type="ARBA" id="ARBA00023235"/>
    </source>
</evidence>
<feature type="region of interest" description="Disordered" evidence="4">
    <location>
        <begin position="137"/>
        <end position="157"/>
    </location>
</feature>
<dbReference type="EMBL" id="RHLC01000054">
    <property type="protein sequence ID" value="TPP48703.1"/>
    <property type="molecule type" value="Genomic_DNA"/>
</dbReference>
<proteinExistence type="inferred from homology"/>
<evidence type="ECO:0000313" key="6">
    <source>
        <dbReference type="EMBL" id="TPP48703.1"/>
    </source>
</evidence>
<dbReference type="VEuPathDB" id="TriTrypDB:LdBPK_366010.1"/>
<comment type="caution">
    <text evidence="6">The sequence shown here is derived from an EMBL/GenBank/DDBJ whole genome shotgun (WGS) entry which is preliminary data.</text>
</comment>
<dbReference type="InterPro" id="IPR020103">
    <property type="entry name" value="PsdUridine_synth_cat_dom_sf"/>
</dbReference>